<keyword evidence="7" id="KW-1185">Reference proteome</keyword>
<sequence>MTSVQFSTIPKLIEGGDLLVKSQTGSGKTMAYAIPIVENLARLNPKLTRGDGCRVVVLVPTREVSYRAPPCLNFVHIILKSLSFWTSLAA</sequence>
<dbReference type="Gene3D" id="3.40.50.300">
    <property type="entry name" value="P-loop containing nucleotide triphosphate hydrolases"/>
    <property type="match status" value="1"/>
</dbReference>
<dbReference type="GO" id="GO:0003723">
    <property type="term" value="F:RNA binding"/>
    <property type="evidence" value="ECO:0007669"/>
    <property type="project" value="UniProtKB-UniRule"/>
</dbReference>
<feature type="domain" description="DEAD/DEAH-box helicase" evidence="5">
    <location>
        <begin position="2"/>
        <end position="64"/>
    </location>
</feature>
<evidence type="ECO:0000313" key="7">
    <source>
        <dbReference type="Proteomes" id="UP000828390"/>
    </source>
</evidence>
<dbReference type="EMBL" id="JAIWYP010000006">
    <property type="protein sequence ID" value="KAH3808694.1"/>
    <property type="molecule type" value="Genomic_DNA"/>
</dbReference>
<dbReference type="InterPro" id="IPR027417">
    <property type="entry name" value="P-loop_NTPase"/>
</dbReference>
<accession>A0A9D4G411</accession>
<reference evidence="6" key="1">
    <citation type="journal article" date="2019" name="bioRxiv">
        <title>The Genome of the Zebra Mussel, Dreissena polymorpha: A Resource for Invasive Species Research.</title>
        <authorList>
            <person name="McCartney M.A."/>
            <person name="Auch B."/>
            <person name="Kono T."/>
            <person name="Mallez S."/>
            <person name="Zhang Y."/>
            <person name="Obille A."/>
            <person name="Becker A."/>
            <person name="Abrahante J.E."/>
            <person name="Garbe J."/>
            <person name="Badalamenti J.P."/>
            <person name="Herman A."/>
            <person name="Mangelson H."/>
            <person name="Liachko I."/>
            <person name="Sullivan S."/>
            <person name="Sone E.D."/>
            <person name="Koren S."/>
            <person name="Silverstein K.A.T."/>
            <person name="Beckman K.B."/>
            <person name="Gohl D.M."/>
        </authorList>
    </citation>
    <scope>NUCLEOTIDE SEQUENCE</scope>
    <source>
        <strain evidence="6">Duluth1</strain>
        <tissue evidence="6">Whole animal</tissue>
    </source>
</reference>
<name>A0A9D4G411_DREPO</name>
<keyword evidence="2 4" id="KW-0378">Hydrolase</keyword>
<dbReference type="AlphaFoldDB" id="A0A9D4G411"/>
<dbReference type="SUPFAM" id="SSF52540">
    <property type="entry name" value="P-loop containing nucleoside triphosphate hydrolases"/>
    <property type="match status" value="1"/>
</dbReference>
<dbReference type="Proteomes" id="UP000828390">
    <property type="component" value="Unassembled WGS sequence"/>
</dbReference>
<comment type="catalytic activity">
    <reaction evidence="4">
        <text>ATP + H2O = ADP + phosphate + H(+)</text>
        <dbReference type="Rhea" id="RHEA:13065"/>
        <dbReference type="ChEBI" id="CHEBI:15377"/>
        <dbReference type="ChEBI" id="CHEBI:15378"/>
        <dbReference type="ChEBI" id="CHEBI:30616"/>
        <dbReference type="ChEBI" id="CHEBI:43474"/>
        <dbReference type="ChEBI" id="CHEBI:456216"/>
        <dbReference type="EC" id="3.6.4.13"/>
    </reaction>
</comment>
<evidence type="ECO:0000256" key="3">
    <source>
        <dbReference type="ARBA" id="ARBA00022840"/>
    </source>
</evidence>
<comment type="domain">
    <text evidence="4">The Q motif is unique to and characteristic of the DEAD box family of RNA helicases and controls ATP binding and hydrolysis.</text>
</comment>
<comment type="caution">
    <text evidence="6">The sequence shown here is derived from an EMBL/GenBank/DDBJ whole genome shotgun (WGS) entry which is preliminary data.</text>
</comment>
<keyword evidence="1 4" id="KW-0547">Nucleotide-binding</keyword>
<evidence type="ECO:0000256" key="1">
    <source>
        <dbReference type="ARBA" id="ARBA00022741"/>
    </source>
</evidence>
<dbReference type="GO" id="GO:0003724">
    <property type="term" value="F:RNA helicase activity"/>
    <property type="evidence" value="ECO:0007669"/>
    <property type="project" value="UniProtKB-EC"/>
</dbReference>
<dbReference type="GO" id="GO:0016787">
    <property type="term" value="F:hydrolase activity"/>
    <property type="evidence" value="ECO:0007669"/>
    <property type="project" value="UniProtKB-KW"/>
</dbReference>
<comment type="similarity">
    <text evidence="4">Belongs to the DEAD box helicase family.</text>
</comment>
<dbReference type="EC" id="3.6.4.13" evidence="4"/>
<comment type="function">
    <text evidence="4">RNA helicase.</text>
</comment>
<reference evidence="6" key="2">
    <citation type="submission" date="2020-11" db="EMBL/GenBank/DDBJ databases">
        <authorList>
            <person name="McCartney M.A."/>
            <person name="Auch B."/>
            <person name="Kono T."/>
            <person name="Mallez S."/>
            <person name="Becker A."/>
            <person name="Gohl D.M."/>
            <person name="Silverstein K.A.T."/>
            <person name="Koren S."/>
            <person name="Bechman K.B."/>
            <person name="Herman A."/>
            <person name="Abrahante J.E."/>
            <person name="Garbe J."/>
        </authorList>
    </citation>
    <scope>NUCLEOTIDE SEQUENCE</scope>
    <source>
        <strain evidence="6">Duluth1</strain>
        <tissue evidence="6">Whole animal</tissue>
    </source>
</reference>
<protein>
    <recommendedName>
        <fullName evidence="4">ATP-dependent RNA helicase</fullName>
        <ecNumber evidence="4">3.6.4.13</ecNumber>
    </recommendedName>
</protein>
<organism evidence="6 7">
    <name type="scientific">Dreissena polymorpha</name>
    <name type="common">Zebra mussel</name>
    <name type="synonym">Mytilus polymorpha</name>
    <dbReference type="NCBI Taxonomy" id="45954"/>
    <lineage>
        <taxon>Eukaryota</taxon>
        <taxon>Metazoa</taxon>
        <taxon>Spiralia</taxon>
        <taxon>Lophotrochozoa</taxon>
        <taxon>Mollusca</taxon>
        <taxon>Bivalvia</taxon>
        <taxon>Autobranchia</taxon>
        <taxon>Heteroconchia</taxon>
        <taxon>Euheterodonta</taxon>
        <taxon>Imparidentia</taxon>
        <taxon>Neoheterodontei</taxon>
        <taxon>Myida</taxon>
        <taxon>Dreissenoidea</taxon>
        <taxon>Dreissenidae</taxon>
        <taxon>Dreissena</taxon>
    </lineage>
</organism>
<dbReference type="PANTHER" id="PTHR24031">
    <property type="entry name" value="RNA HELICASE"/>
    <property type="match status" value="1"/>
</dbReference>
<evidence type="ECO:0000256" key="4">
    <source>
        <dbReference type="RuleBase" id="RU365068"/>
    </source>
</evidence>
<keyword evidence="4" id="KW-0347">Helicase</keyword>
<evidence type="ECO:0000256" key="2">
    <source>
        <dbReference type="ARBA" id="ARBA00022801"/>
    </source>
</evidence>
<evidence type="ECO:0000259" key="5">
    <source>
        <dbReference type="Pfam" id="PF00270"/>
    </source>
</evidence>
<gene>
    <name evidence="6" type="ORF">DPMN_137051</name>
</gene>
<keyword evidence="4" id="KW-0694">RNA-binding</keyword>
<evidence type="ECO:0000313" key="6">
    <source>
        <dbReference type="EMBL" id="KAH3808694.1"/>
    </source>
</evidence>
<dbReference type="Pfam" id="PF00270">
    <property type="entry name" value="DEAD"/>
    <property type="match status" value="1"/>
</dbReference>
<keyword evidence="3 4" id="KW-0067">ATP-binding</keyword>
<proteinExistence type="inferred from homology"/>
<dbReference type="GO" id="GO:0005524">
    <property type="term" value="F:ATP binding"/>
    <property type="evidence" value="ECO:0007669"/>
    <property type="project" value="UniProtKB-UniRule"/>
</dbReference>
<dbReference type="InterPro" id="IPR011545">
    <property type="entry name" value="DEAD/DEAH_box_helicase_dom"/>
</dbReference>